<proteinExistence type="predicted"/>
<organism evidence="4 5">
    <name type="scientific">Littorina saxatilis</name>
    <dbReference type="NCBI Taxonomy" id="31220"/>
    <lineage>
        <taxon>Eukaryota</taxon>
        <taxon>Metazoa</taxon>
        <taxon>Spiralia</taxon>
        <taxon>Lophotrochozoa</taxon>
        <taxon>Mollusca</taxon>
        <taxon>Gastropoda</taxon>
        <taxon>Caenogastropoda</taxon>
        <taxon>Littorinimorpha</taxon>
        <taxon>Littorinoidea</taxon>
        <taxon>Littorinidae</taxon>
        <taxon>Littorina</taxon>
    </lineage>
</organism>
<comment type="caution">
    <text evidence="4">The sequence shown here is derived from an EMBL/GenBank/DDBJ whole genome shotgun (WGS) entry which is preliminary data.</text>
</comment>
<keyword evidence="5" id="KW-1185">Reference proteome</keyword>
<evidence type="ECO:0000256" key="3">
    <source>
        <dbReference type="SAM" id="SignalP"/>
    </source>
</evidence>
<accession>A0AAN9BXI0</accession>
<keyword evidence="2" id="KW-1133">Transmembrane helix</keyword>
<gene>
    <name evidence="4" type="ORF">V1264_012606</name>
</gene>
<feature type="transmembrane region" description="Helical" evidence="2">
    <location>
        <begin position="136"/>
        <end position="161"/>
    </location>
</feature>
<keyword evidence="2" id="KW-0812">Transmembrane</keyword>
<name>A0AAN9BXI0_9CAEN</name>
<keyword evidence="3" id="KW-0732">Signal</keyword>
<dbReference type="EMBL" id="JBAMIC010000002">
    <property type="protein sequence ID" value="KAK7113294.1"/>
    <property type="molecule type" value="Genomic_DNA"/>
</dbReference>
<evidence type="ECO:0000313" key="5">
    <source>
        <dbReference type="Proteomes" id="UP001374579"/>
    </source>
</evidence>
<evidence type="ECO:0000256" key="2">
    <source>
        <dbReference type="SAM" id="Phobius"/>
    </source>
</evidence>
<feature type="region of interest" description="Disordered" evidence="1">
    <location>
        <begin position="198"/>
        <end position="261"/>
    </location>
</feature>
<evidence type="ECO:0000256" key="1">
    <source>
        <dbReference type="SAM" id="MobiDB-lite"/>
    </source>
</evidence>
<dbReference type="AlphaFoldDB" id="A0AAN9BXI0"/>
<sequence>MFHTLVLLRFSVMVLLTSGGAAFPVWINLGHQECFNGRVNETCGYGQFCSTDEVKKGCRNCTDDGLHLAWCDRDPEEFRRRYPSCEIFCERELWGRKETKLKNQIVQQAKELDELDIVVSDIGQDLKDKSNDYSNLTIVVIGLAVVAIFALTAVIILLCCWRKEKIQSHFQRQQIGTAGLWNAPRSCLCFPRKKKSPAQVHQDEGDVSTEPRGPLLTESLEDRITPTAPQQVTDSCHANETNNAFNGSNDNVNNTTASDNQ</sequence>
<reference evidence="4 5" key="1">
    <citation type="submission" date="2024-02" db="EMBL/GenBank/DDBJ databases">
        <title>Chromosome-scale genome assembly of the rough periwinkle Littorina saxatilis.</title>
        <authorList>
            <person name="De Jode A."/>
            <person name="Faria R."/>
            <person name="Formenti G."/>
            <person name="Sims Y."/>
            <person name="Smith T.P."/>
            <person name="Tracey A."/>
            <person name="Wood J.M.D."/>
            <person name="Zagrodzka Z.B."/>
            <person name="Johannesson K."/>
            <person name="Butlin R.K."/>
            <person name="Leder E.H."/>
        </authorList>
    </citation>
    <scope>NUCLEOTIDE SEQUENCE [LARGE SCALE GENOMIC DNA]</scope>
    <source>
        <strain evidence="4">Snail1</strain>
        <tissue evidence="4">Muscle</tissue>
    </source>
</reference>
<feature type="compositionally biased region" description="Polar residues" evidence="1">
    <location>
        <begin position="227"/>
        <end position="261"/>
    </location>
</feature>
<feature type="chain" id="PRO_5043036609" evidence="3">
    <location>
        <begin position="23"/>
        <end position="261"/>
    </location>
</feature>
<protein>
    <submittedName>
        <fullName evidence="4">Uncharacterized protein</fullName>
    </submittedName>
</protein>
<evidence type="ECO:0000313" key="4">
    <source>
        <dbReference type="EMBL" id="KAK7113294.1"/>
    </source>
</evidence>
<feature type="signal peptide" evidence="3">
    <location>
        <begin position="1"/>
        <end position="22"/>
    </location>
</feature>
<dbReference type="Proteomes" id="UP001374579">
    <property type="component" value="Unassembled WGS sequence"/>
</dbReference>
<keyword evidence="2" id="KW-0472">Membrane</keyword>